<comment type="caution">
    <text evidence="1">The sequence shown here is derived from an EMBL/GenBank/DDBJ whole genome shotgun (WGS) entry which is preliminary data.</text>
</comment>
<name>A0A1R0GPV8_9FUNG</name>
<feature type="non-terminal residue" evidence="1">
    <location>
        <position position="30"/>
    </location>
</feature>
<evidence type="ECO:0000313" key="1">
    <source>
        <dbReference type="EMBL" id="OLY78914.1"/>
    </source>
</evidence>
<reference evidence="1 2" key="1">
    <citation type="journal article" date="2016" name="Mol. Biol. Evol.">
        <title>Genome-Wide Survey of Gut Fungi (Harpellales) Reveals the First Horizontally Transferred Ubiquitin Gene from a Mosquito Host.</title>
        <authorList>
            <person name="Wang Y."/>
            <person name="White M.M."/>
            <person name="Kvist S."/>
            <person name="Moncalvo J.M."/>
        </authorList>
    </citation>
    <scope>NUCLEOTIDE SEQUENCE [LARGE SCALE GENOMIC DNA]</scope>
    <source>
        <strain evidence="1 2">ALG-7-W6</strain>
    </source>
</reference>
<sequence length="30" mass="3234">MGVGSVEGYLFTGISELDSVKNSVVRNDLF</sequence>
<dbReference type="Proteomes" id="UP000187455">
    <property type="component" value="Unassembled WGS sequence"/>
</dbReference>
<dbReference type="EMBL" id="LSSL01005318">
    <property type="protein sequence ID" value="OLY78914.1"/>
    <property type="molecule type" value="Genomic_DNA"/>
</dbReference>
<proteinExistence type="predicted"/>
<gene>
    <name evidence="1" type="ORF">AYI68_g7027</name>
</gene>
<dbReference type="AlphaFoldDB" id="A0A1R0GPV8"/>
<evidence type="ECO:0000313" key="2">
    <source>
        <dbReference type="Proteomes" id="UP000187455"/>
    </source>
</evidence>
<accession>A0A1R0GPV8</accession>
<protein>
    <submittedName>
        <fullName evidence="1">Uncharacterized protein</fullName>
    </submittedName>
</protein>
<organism evidence="1 2">
    <name type="scientific">Smittium mucronatum</name>
    <dbReference type="NCBI Taxonomy" id="133383"/>
    <lineage>
        <taxon>Eukaryota</taxon>
        <taxon>Fungi</taxon>
        <taxon>Fungi incertae sedis</taxon>
        <taxon>Zoopagomycota</taxon>
        <taxon>Kickxellomycotina</taxon>
        <taxon>Harpellomycetes</taxon>
        <taxon>Harpellales</taxon>
        <taxon>Legeriomycetaceae</taxon>
        <taxon>Smittium</taxon>
    </lineage>
</organism>
<keyword evidence="2" id="KW-1185">Reference proteome</keyword>